<dbReference type="Proteomes" id="UP000663836">
    <property type="component" value="Unassembled WGS sequence"/>
</dbReference>
<gene>
    <name evidence="1" type="ORF">JBS370_LOCUS35896</name>
</gene>
<proteinExistence type="predicted"/>
<evidence type="ECO:0008006" key="3">
    <source>
        <dbReference type="Google" id="ProtNLM"/>
    </source>
</evidence>
<name>A0A820AA05_9BILA</name>
<sequence>MYPTVENLLSTLLSQYPEFPIQSITSLRREMKALVQRTIYFIKIDQLRSNNSILYYHDETWLSKNQGKGQRLAINALLSLNCFHLRSLDIFKCAEVHSMDTNHFVAWMDSTASTLRSEHSKTTKIAIIIDNDKWHNKLTPESEPSKRA</sequence>
<accession>A0A820AA05</accession>
<evidence type="ECO:0000313" key="1">
    <source>
        <dbReference type="EMBL" id="CAF4188449.1"/>
    </source>
</evidence>
<comment type="caution">
    <text evidence="1">The sequence shown here is derived from an EMBL/GenBank/DDBJ whole genome shotgun (WGS) entry which is preliminary data.</text>
</comment>
<organism evidence="1 2">
    <name type="scientific">Rotaria sordida</name>
    <dbReference type="NCBI Taxonomy" id="392033"/>
    <lineage>
        <taxon>Eukaryota</taxon>
        <taxon>Metazoa</taxon>
        <taxon>Spiralia</taxon>
        <taxon>Gnathifera</taxon>
        <taxon>Rotifera</taxon>
        <taxon>Eurotatoria</taxon>
        <taxon>Bdelloidea</taxon>
        <taxon>Philodinida</taxon>
        <taxon>Philodinidae</taxon>
        <taxon>Rotaria</taxon>
    </lineage>
</organism>
<reference evidence="1" key="1">
    <citation type="submission" date="2021-02" db="EMBL/GenBank/DDBJ databases">
        <authorList>
            <person name="Nowell W R."/>
        </authorList>
    </citation>
    <scope>NUCLEOTIDE SEQUENCE</scope>
</reference>
<evidence type="ECO:0000313" key="2">
    <source>
        <dbReference type="Proteomes" id="UP000663836"/>
    </source>
</evidence>
<protein>
    <recommendedName>
        <fullName evidence="3">Tc1-like transposase DDE domain-containing protein</fullName>
    </recommendedName>
</protein>
<dbReference type="AlphaFoldDB" id="A0A820AA05"/>
<dbReference type="EMBL" id="CAJOBD010013218">
    <property type="protein sequence ID" value="CAF4188449.1"/>
    <property type="molecule type" value="Genomic_DNA"/>
</dbReference>